<dbReference type="OrthoDB" id="47785at2759"/>
<comment type="subcellular location">
    <subcellularLocation>
        <location evidence="1">Nucleus</location>
    </subcellularLocation>
</comment>
<dbReference type="STRING" id="1314773.A0A3N2Q1I6"/>
<keyword evidence="3" id="KW-0540">Nuclease</keyword>
<accession>A0A3N2Q1I6</accession>
<feature type="site" description="Interaction with DNA" evidence="11">
    <location>
        <position position="341"/>
    </location>
</feature>
<evidence type="ECO:0000256" key="5">
    <source>
        <dbReference type="ARBA" id="ARBA00022801"/>
    </source>
</evidence>
<dbReference type="EMBL" id="ML119052">
    <property type="protein sequence ID" value="ROT40548.1"/>
    <property type="molecule type" value="Genomic_DNA"/>
</dbReference>
<feature type="binding site" evidence="10">
    <location>
        <position position="58"/>
    </location>
    <ligand>
        <name>substrate</name>
    </ligand>
</feature>
<comment type="similarity">
    <text evidence="2">Belongs to the tyrosyl-DNA phosphodiesterase family.</text>
</comment>
<sequence length="442" mass="49778">MSHFDEDTRHLVKVHVVHGFWKREDSNRIYLEEAAKQYKNVRMHIANMPEMFGTHHSKMMILFRHDDTAQVIIHTANMIPKDWTNMTNAVWKSPLLPKLSQSPDQAPRESLRNDKDAEGAAHSSEAGERFKLDLLAYLHAYDARRVGLGPLTDELAKYDFSSVRAALIASVPGRHNIQDSSRTAWGWPALGRVLKDVPVQEGRSEVVVQISSIATLGAKDHWLQNCLFDSLASSKNQRTARKPTFRVVFPTADEVRRSLDGYASGASIHTKVKSAQQAKQLEYLRPIFCHWANDTLGGKSLPKDAVVRDAGRQRAAPHIKTYIRYGEETIDWALLTSANISKQAWGEAANASREVRIASWEVGVLVWPSLLAGDEQAKMVGTFKTDMPTDDVTPPTNGKPVVGLRIPYNLPLQPYNRDEEPWVAEKSYSEPDWKGLAWNIEQ</sequence>
<dbReference type="GO" id="GO:0003690">
    <property type="term" value="F:double-stranded DNA binding"/>
    <property type="evidence" value="ECO:0007669"/>
    <property type="project" value="TreeGrafter"/>
</dbReference>
<evidence type="ECO:0000313" key="14">
    <source>
        <dbReference type="Proteomes" id="UP000272025"/>
    </source>
</evidence>
<dbReference type="GO" id="GO:0006281">
    <property type="term" value="P:DNA repair"/>
    <property type="evidence" value="ECO:0007669"/>
    <property type="project" value="UniProtKB-KW"/>
</dbReference>
<dbReference type="RefSeq" id="XP_028468354.1">
    <property type="nucleotide sequence ID" value="XM_028611165.1"/>
</dbReference>
<keyword evidence="6" id="KW-0269">Exonuclease</keyword>
<keyword evidence="14" id="KW-1185">Reference proteome</keyword>
<dbReference type="Gene3D" id="3.30.870.10">
    <property type="entry name" value="Endonuclease Chain A"/>
    <property type="match status" value="2"/>
</dbReference>
<evidence type="ECO:0000256" key="10">
    <source>
        <dbReference type="PIRSR" id="PIRSR610347-2"/>
    </source>
</evidence>
<dbReference type="GeneID" id="39579643"/>
<reference evidence="13 14" key="1">
    <citation type="journal article" date="2018" name="Mol. Ecol.">
        <title>The obligate alkalophilic soda-lake fungus Sodiomyces alkalinus has shifted to a protein diet.</title>
        <authorList>
            <person name="Grum-Grzhimaylo A.A."/>
            <person name="Falkoski D.L."/>
            <person name="van den Heuvel J."/>
            <person name="Valero-Jimenez C.A."/>
            <person name="Min B."/>
            <person name="Choi I.G."/>
            <person name="Lipzen A."/>
            <person name="Daum C.G."/>
            <person name="Aanen D.K."/>
            <person name="Tsang A."/>
            <person name="Henrissat B."/>
            <person name="Bilanenko E.N."/>
            <person name="de Vries R.P."/>
            <person name="van Kan J.A.L."/>
            <person name="Grigoriev I.V."/>
            <person name="Debets A.J.M."/>
        </authorList>
    </citation>
    <scope>NUCLEOTIDE SEQUENCE [LARGE SCALE GENOMIC DNA]</scope>
    <source>
        <strain evidence="13 14">F11</strain>
    </source>
</reference>
<gene>
    <name evidence="13" type="ORF">SODALDRAFT_330276</name>
</gene>
<keyword evidence="8" id="KW-0539">Nucleus</keyword>
<feature type="region of interest" description="Disordered" evidence="12">
    <location>
        <begin position="97"/>
        <end position="124"/>
    </location>
</feature>
<dbReference type="AlphaFoldDB" id="A0A3N2Q1I6"/>
<feature type="compositionally biased region" description="Basic and acidic residues" evidence="12">
    <location>
        <begin position="106"/>
        <end position="124"/>
    </location>
</feature>
<keyword evidence="7" id="KW-0234">DNA repair</keyword>
<dbReference type="Proteomes" id="UP000272025">
    <property type="component" value="Unassembled WGS sequence"/>
</dbReference>
<keyword evidence="5" id="KW-0378">Hydrolase</keyword>
<evidence type="ECO:0000256" key="1">
    <source>
        <dbReference type="ARBA" id="ARBA00004123"/>
    </source>
</evidence>
<dbReference type="InterPro" id="IPR010347">
    <property type="entry name" value="Tdp1"/>
</dbReference>
<dbReference type="GO" id="GO:0005634">
    <property type="term" value="C:nucleus"/>
    <property type="evidence" value="ECO:0007669"/>
    <property type="project" value="UniProtKB-SubCell"/>
</dbReference>
<evidence type="ECO:0000256" key="11">
    <source>
        <dbReference type="PIRSR" id="PIRSR610347-3"/>
    </source>
</evidence>
<feature type="binding site" evidence="10">
    <location>
        <position position="320"/>
    </location>
    <ligand>
        <name>substrate</name>
    </ligand>
</feature>
<feature type="active site" description="Nucleophile" evidence="9">
    <location>
        <position position="56"/>
    </location>
</feature>
<organism evidence="13 14">
    <name type="scientific">Sodiomyces alkalinus (strain CBS 110278 / VKM F-3762 / F11)</name>
    <name type="common">Alkaliphilic filamentous fungus</name>
    <dbReference type="NCBI Taxonomy" id="1314773"/>
    <lineage>
        <taxon>Eukaryota</taxon>
        <taxon>Fungi</taxon>
        <taxon>Dikarya</taxon>
        <taxon>Ascomycota</taxon>
        <taxon>Pezizomycotina</taxon>
        <taxon>Sordariomycetes</taxon>
        <taxon>Hypocreomycetidae</taxon>
        <taxon>Glomerellales</taxon>
        <taxon>Plectosphaerellaceae</taxon>
        <taxon>Sodiomyces</taxon>
    </lineage>
</organism>
<protein>
    <submittedName>
        <fullName evidence="13">Phospholipase D/nuclease</fullName>
    </submittedName>
</protein>
<evidence type="ECO:0000256" key="6">
    <source>
        <dbReference type="ARBA" id="ARBA00022839"/>
    </source>
</evidence>
<evidence type="ECO:0000313" key="13">
    <source>
        <dbReference type="EMBL" id="ROT40548.1"/>
    </source>
</evidence>
<dbReference type="GO" id="GO:0004527">
    <property type="term" value="F:exonuclease activity"/>
    <property type="evidence" value="ECO:0007669"/>
    <property type="project" value="UniProtKB-KW"/>
</dbReference>
<keyword evidence="4" id="KW-0227">DNA damage</keyword>
<evidence type="ECO:0000256" key="9">
    <source>
        <dbReference type="PIRSR" id="PIRSR610347-1"/>
    </source>
</evidence>
<evidence type="ECO:0000256" key="4">
    <source>
        <dbReference type="ARBA" id="ARBA00022763"/>
    </source>
</evidence>
<dbReference type="PANTHER" id="PTHR12415:SF0">
    <property type="entry name" value="TYROSYL-DNA PHOSPHODIESTERASE 1"/>
    <property type="match status" value="1"/>
</dbReference>
<dbReference type="GO" id="GO:0003697">
    <property type="term" value="F:single-stranded DNA binding"/>
    <property type="evidence" value="ECO:0007669"/>
    <property type="project" value="TreeGrafter"/>
</dbReference>
<evidence type="ECO:0000256" key="2">
    <source>
        <dbReference type="ARBA" id="ARBA00010205"/>
    </source>
</evidence>
<dbReference type="Pfam" id="PF06087">
    <property type="entry name" value="Tyr-DNA_phospho"/>
    <property type="match status" value="1"/>
</dbReference>
<evidence type="ECO:0000256" key="3">
    <source>
        <dbReference type="ARBA" id="ARBA00022722"/>
    </source>
</evidence>
<dbReference type="GO" id="GO:0017005">
    <property type="term" value="F:3'-tyrosyl-DNA phosphodiesterase activity"/>
    <property type="evidence" value="ECO:0007669"/>
    <property type="project" value="TreeGrafter"/>
</dbReference>
<proteinExistence type="inferred from homology"/>
<dbReference type="SUPFAM" id="SSF56024">
    <property type="entry name" value="Phospholipase D/nuclease"/>
    <property type="match status" value="2"/>
</dbReference>
<dbReference type="PANTHER" id="PTHR12415">
    <property type="entry name" value="TYROSYL-DNA PHOSPHODIESTERASE 1"/>
    <property type="match status" value="1"/>
</dbReference>
<name>A0A3N2Q1I6_SODAK</name>
<feature type="active site" description="Proton donor/acceptor" evidence="9">
    <location>
        <position position="318"/>
    </location>
</feature>
<evidence type="ECO:0000256" key="12">
    <source>
        <dbReference type="SAM" id="MobiDB-lite"/>
    </source>
</evidence>
<evidence type="ECO:0000256" key="7">
    <source>
        <dbReference type="ARBA" id="ARBA00023204"/>
    </source>
</evidence>
<evidence type="ECO:0000256" key="8">
    <source>
        <dbReference type="ARBA" id="ARBA00023242"/>
    </source>
</evidence>